<comment type="caution">
    <text evidence="1">The sequence shown here is derived from an EMBL/GenBank/DDBJ whole genome shotgun (WGS) entry which is preliminary data.</text>
</comment>
<reference evidence="1" key="1">
    <citation type="journal article" date="2014" name="Front. Microbiol.">
        <title>High frequency of phylogenetically diverse reductive dehalogenase-homologous genes in deep subseafloor sedimentary metagenomes.</title>
        <authorList>
            <person name="Kawai M."/>
            <person name="Futagami T."/>
            <person name="Toyoda A."/>
            <person name="Takaki Y."/>
            <person name="Nishi S."/>
            <person name="Hori S."/>
            <person name="Arai W."/>
            <person name="Tsubouchi T."/>
            <person name="Morono Y."/>
            <person name="Uchiyama I."/>
            <person name="Ito T."/>
            <person name="Fujiyama A."/>
            <person name="Inagaki F."/>
            <person name="Takami H."/>
        </authorList>
    </citation>
    <scope>NUCLEOTIDE SEQUENCE</scope>
    <source>
        <strain evidence="1">Expedition CK06-06</strain>
    </source>
</reference>
<organism evidence="1">
    <name type="scientific">marine sediment metagenome</name>
    <dbReference type="NCBI Taxonomy" id="412755"/>
    <lineage>
        <taxon>unclassified sequences</taxon>
        <taxon>metagenomes</taxon>
        <taxon>ecological metagenomes</taxon>
    </lineage>
</organism>
<dbReference type="EMBL" id="BARS01017030">
    <property type="protein sequence ID" value="GAF93443.1"/>
    <property type="molecule type" value="Genomic_DNA"/>
</dbReference>
<protein>
    <submittedName>
        <fullName evidence="1">Uncharacterized protein</fullName>
    </submittedName>
</protein>
<proteinExistence type="predicted"/>
<name>X0TIT9_9ZZZZ</name>
<gene>
    <name evidence="1" type="ORF">S01H1_27916</name>
</gene>
<sequence>MSNYHILSADQYGNSYRVVFHVPVPSQVNEIGTNYRTAIVEWQGGAENIQSSVPFIAGAELTQMQAGELYEVSETFNSNPTQTLADKRDALDARFADVVSEVQADFQDRLGYWGYSRDVP</sequence>
<evidence type="ECO:0000313" key="1">
    <source>
        <dbReference type="EMBL" id="GAF93443.1"/>
    </source>
</evidence>
<dbReference type="AlphaFoldDB" id="X0TIT9"/>
<accession>X0TIT9</accession>